<dbReference type="KEGG" id="ssub:CP968_22700"/>
<evidence type="ECO:0000313" key="4">
    <source>
        <dbReference type="Proteomes" id="UP000326831"/>
    </source>
</evidence>
<evidence type="ECO:0000313" key="3">
    <source>
        <dbReference type="EMBL" id="QEU80714.1"/>
    </source>
</evidence>
<evidence type="ECO:0000256" key="1">
    <source>
        <dbReference type="SAM" id="MobiDB-lite"/>
    </source>
</evidence>
<gene>
    <name evidence="3" type="ORF">CP968_22700</name>
    <name evidence="2" type="ORF">GCM10010371_37210</name>
</gene>
<protein>
    <submittedName>
        <fullName evidence="3">Uncharacterized protein</fullName>
    </submittedName>
</protein>
<dbReference type="EMBL" id="BMVX01000013">
    <property type="protein sequence ID" value="GGZ74016.1"/>
    <property type="molecule type" value="Genomic_DNA"/>
</dbReference>
<feature type="region of interest" description="Disordered" evidence="1">
    <location>
        <begin position="1"/>
        <end position="70"/>
    </location>
</feature>
<dbReference type="AlphaFoldDB" id="A0A5P2UT90"/>
<keyword evidence="4" id="KW-1185">Reference proteome</keyword>
<accession>A0A5P2UT90</accession>
<evidence type="ECO:0000313" key="2">
    <source>
        <dbReference type="EMBL" id="GGZ74016.1"/>
    </source>
</evidence>
<name>A0A5P2UT90_9ACTN</name>
<feature type="compositionally biased region" description="Basic and acidic residues" evidence="1">
    <location>
        <begin position="1"/>
        <end position="19"/>
    </location>
</feature>
<reference evidence="2" key="1">
    <citation type="journal article" date="2014" name="Int. J. Syst. Evol. Microbiol.">
        <title>Complete genome sequence of Corynebacterium casei LMG S-19264T (=DSM 44701T), isolated from a smear-ripened cheese.</title>
        <authorList>
            <consortium name="US DOE Joint Genome Institute (JGI-PGF)"/>
            <person name="Walter F."/>
            <person name="Albersmeier A."/>
            <person name="Kalinowski J."/>
            <person name="Ruckert C."/>
        </authorList>
    </citation>
    <scope>NUCLEOTIDE SEQUENCE</scope>
    <source>
        <strain evidence="2">JCM 4834</strain>
    </source>
</reference>
<organism evidence="3 4">
    <name type="scientific">Streptomyces subrutilus</name>
    <dbReference type="NCBI Taxonomy" id="36818"/>
    <lineage>
        <taxon>Bacteria</taxon>
        <taxon>Bacillati</taxon>
        <taxon>Actinomycetota</taxon>
        <taxon>Actinomycetes</taxon>
        <taxon>Kitasatosporales</taxon>
        <taxon>Streptomycetaceae</taxon>
        <taxon>Streptomyces</taxon>
    </lineage>
</organism>
<reference evidence="2" key="3">
    <citation type="submission" date="2020-09" db="EMBL/GenBank/DDBJ databases">
        <authorList>
            <person name="Sun Q."/>
            <person name="Ohkuma M."/>
        </authorList>
    </citation>
    <scope>NUCLEOTIDE SEQUENCE</scope>
    <source>
        <strain evidence="2">JCM 4834</strain>
    </source>
</reference>
<dbReference type="EMBL" id="CP023701">
    <property type="protein sequence ID" value="QEU80714.1"/>
    <property type="molecule type" value="Genomic_DNA"/>
</dbReference>
<proteinExistence type="predicted"/>
<dbReference type="Proteomes" id="UP000634660">
    <property type="component" value="Unassembled WGS sequence"/>
</dbReference>
<dbReference type="Proteomes" id="UP000326831">
    <property type="component" value="Chromosome"/>
</dbReference>
<reference evidence="3 4" key="2">
    <citation type="submission" date="2017-09" db="EMBL/GenBank/DDBJ databases">
        <authorList>
            <person name="Lee N."/>
            <person name="Cho B.-K."/>
        </authorList>
    </citation>
    <scope>NUCLEOTIDE SEQUENCE [LARGE SCALE GENOMIC DNA]</scope>
    <source>
        <strain evidence="3 4">ATCC 27467</strain>
    </source>
</reference>
<sequence length="70" mass="7321">MRAARERAGAEPDGIERTTKAAAEQIRAYAERMSAPTARDATEHSSPRLAGDARGTAPEPCSTPAAALPM</sequence>